<organism evidence="1 2">
    <name type="scientific">Phtheirospermum japonicum</name>
    <dbReference type="NCBI Taxonomy" id="374723"/>
    <lineage>
        <taxon>Eukaryota</taxon>
        <taxon>Viridiplantae</taxon>
        <taxon>Streptophyta</taxon>
        <taxon>Embryophyta</taxon>
        <taxon>Tracheophyta</taxon>
        <taxon>Spermatophyta</taxon>
        <taxon>Magnoliopsida</taxon>
        <taxon>eudicotyledons</taxon>
        <taxon>Gunneridae</taxon>
        <taxon>Pentapetalae</taxon>
        <taxon>asterids</taxon>
        <taxon>lamiids</taxon>
        <taxon>Lamiales</taxon>
        <taxon>Orobanchaceae</taxon>
        <taxon>Orobanchaceae incertae sedis</taxon>
        <taxon>Phtheirospermum</taxon>
    </lineage>
</organism>
<sequence>MTHYKTHNVIELTFKLLKKIWVVLRSPTFYDIRTQNRIIMACVLLHNLICRELDVDPLESEFDDDSGYYD</sequence>
<dbReference type="EMBL" id="BMAC01000281">
    <property type="protein sequence ID" value="GFP92507.1"/>
    <property type="molecule type" value="Genomic_DNA"/>
</dbReference>
<reference evidence="1" key="1">
    <citation type="submission" date="2020-07" db="EMBL/GenBank/DDBJ databases">
        <title>Ethylene signaling mediates host invasion by parasitic plants.</title>
        <authorList>
            <person name="Yoshida S."/>
        </authorList>
    </citation>
    <scope>NUCLEOTIDE SEQUENCE</scope>
    <source>
        <strain evidence="1">Okayama</strain>
    </source>
</reference>
<evidence type="ECO:0008006" key="3">
    <source>
        <dbReference type="Google" id="ProtNLM"/>
    </source>
</evidence>
<protein>
    <recommendedName>
        <fullName evidence="3">DDE Tnp4 domain-containing protein</fullName>
    </recommendedName>
</protein>
<keyword evidence="2" id="KW-1185">Reference proteome</keyword>
<gene>
    <name evidence="1" type="ORF">PHJA_001394900</name>
</gene>
<dbReference type="OrthoDB" id="1699974at2759"/>
<evidence type="ECO:0000313" key="1">
    <source>
        <dbReference type="EMBL" id="GFP92507.1"/>
    </source>
</evidence>
<evidence type="ECO:0000313" key="2">
    <source>
        <dbReference type="Proteomes" id="UP000653305"/>
    </source>
</evidence>
<name>A0A830BWP9_9LAMI</name>
<dbReference type="AlphaFoldDB" id="A0A830BWP9"/>
<proteinExistence type="predicted"/>
<accession>A0A830BWP9</accession>
<dbReference type="Proteomes" id="UP000653305">
    <property type="component" value="Unassembled WGS sequence"/>
</dbReference>
<comment type="caution">
    <text evidence="1">The sequence shown here is derived from an EMBL/GenBank/DDBJ whole genome shotgun (WGS) entry which is preliminary data.</text>
</comment>